<dbReference type="InterPro" id="IPR051446">
    <property type="entry name" value="HTH_trans_reg/aminotransferase"/>
</dbReference>
<evidence type="ECO:0000259" key="7">
    <source>
        <dbReference type="PROSITE" id="PS50949"/>
    </source>
</evidence>
<proteinExistence type="inferred from homology"/>
<reference evidence="8 9" key="1">
    <citation type="submission" date="2020-08" db="EMBL/GenBank/DDBJ databases">
        <title>Whole genome shotgun sequence of Actinocatenispora thailandica NBRC 105041.</title>
        <authorList>
            <person name="Komaki H."/>
            <person name="Tamura T."/>
        </authorList>
    </citation>
    <scope>NUCLEOTIDE SEQUENCE [LARGE SCALE GENOMIC DNA]</scope>
    <source>
        <strain evidence="8 9">NBRC 105041</strain>
    </source>
</reference>
<evidence type="ECO:0000313" key="9">
    <source>
        <dbReference type="Proteomes" id="UP000611640"/>
    </source>
</evidence>
<dbReference type="InterPro" id="IPR015422">
    <property type="entry name" value="PyrdxlP-dep_Trfase_small"/>
</dbReference>
<dbReference type="InterPro" id="IPR015424">
    <property type="entry name" value="PyrdxlP-dep_Trfase"/>
</dbReference>
<dbReference type="KEGG" id="atl:Athai_24860"/>
<protein>
    <submittedName>
        <fullName evidence="8">GntR family transcriptional regulator</fullName>
    </submittedName>
</protein>
<dbReference type="InterPro" id="IPR015421">
    <property type="entry name" value="PyrdxlP-dep_Trfase_major"/>
</dbReference>
<dbReference type="PANTHER" id="PTHR46577:SF1">
    <property type="entry name" value="HTH-TYPE TRANSCRIPTIONAL REGULATORY PROTEIN GABR"/>
    <property type="match status" value="1"/>
</dbReference>
<name>A0A7R7HWK7_9ACTN</name>
<dbReference type="SUPFAM" id="SSF46785">
    <property type="entry name" value="Winged helix' DNA-binding domain"/>
    <property type="match status" value="1"/>
</dbReference>
<gene>
    <name evidence="8" type="ORF">Athai_24860</name>
</gene>
<dbReference type="GO" id="GO:0003700">
    <property type="term" value="F:DNA-binding transcription factor activity"/>
    <property type="evidence" value="ECO:0007669"/>
    <property type="project" value="InterPro"/>
</dbReference>
<dbReference type="Gene3D" id="3.90.1150.10">
    <property type="entry name" value="Aspartate Aminotransferase, domain 1"/>
    <property type="match status" value="1"/>
</dbReference>
<dbReference type="EMBL" id="AP023355">
    <property type="protein sequence ID" value="BCJ34983.1"/>
    <property type="molecule type" value="Genomic_DNA"/>
</dbReference>
<dbReference type="Pfam" id="PF00392">
    <property type="entry name" value="GntR"/>
    <property type="match status" value="1"/>
</dbReference>
<dbReference type="CDD" id="cd07377">
    <property type="entry name" value="WHTH_GntR"/>
    <property type="match status" value="1"/>
</dbReference>
<dbReference type="GO" id="GO:0030170">
    <property type="term" value="F:pyridoxal phosphate binding"/>
    <property type="evidence" value="ECO:0007669"/>
    <property type="project" value="InterPro"/>
</dbReference>
<dbReference type="PANTHER" id="PTHR46577">
    <property type="entry name" value="HTH-TYPE TRANSCRIPTIONAL REGULATORY PROTEIN GABR"/>
    <property type="match status" value="1"/>
</dbReference>
<dbReference type="Proteomes" id="UP000611640">
    <property type="component" value="Chromosome"/>
</dbReference>
<feature type="region of interest" description="Disordered" evidence="6">
    <location>
        <begin position="82"/>
        <end position="101"/>
    </location>
</feature>
<dbReference type="CDD" id="cd00609">
    <property type="entry name" value="AAT_like"/>
    <property type="match status" value="1"/>
</dbReference>
<evidence type="ECO:0000256" key="2">
    <source>
        <dbReference type="ARBA" id="ARBA00022898"/>
    </source>
</evidence>
<keyword evidence="5" id="KW-0804">Transcription</keyword>
<dbReference type="PRINTS" id="PR00035">
    <property type="entry name" value="HTHGNTR"/>
</dbReference>
<evidence type="ECO:0000256" key="4">
    <source>
        <dbReference type="ARBA" id="ARBA00023125"/>
    </source>
</evidence>
<keyword evidence="9" id="KW-1185">Reference proteome</keyword>
<organism evidence="8 9">
    <name type="scientific">Actinocatenispora thailandica</name>
    <dbReference type="NCBI Taxonomy" id="227318"/>
    <lineage>
        <taxon>Bacteria</taxon>
        <taxon>Bacillati</taxon>
        <taxon>Actinomycetota</taxon>
        <taxon>Actinomycetes</taxon>
        <taxon>Micromonosporales</taxon>
        <taxon>Micromonosporaceae</taxon>
        <taxon>Actinocatenispora</taxon>
    </lineage>
</organism>
<dbReference type="GO" id="GO:0003677">
    <property type="term" value="F:DNA binding"/>
    <property type="evidence" value="ECO:0007669"/>
    <property type="project" value="UniProtKB-KW"/>
</dbReference>
<keyword evidence="2" id="KW-0663">Pyridoxal phosphate</keyword>
<dbReference type="Pfam" id="PF00155">
    <property type="entry name" value="Aminotran_1_2"/>
    <property type="match status" value="1"/>
</dbReference>
<dbReference type="AlphaFoldDB" id="A0A7R7HWK7"/>
<dbReference type="InterPro" id="IPR036390">
    <property type="entry name" value="WH_DNA-bd_sf"/>
</dbReference>
<evidence type="ECO:0000256" key="1">
    <source>
        <dbReference type="ARBA" id="ARBA00005384"/>
    </source>
</evidence>
<keyword evidence="3" id="KW-0805">Transcription regulation</keyword>
<dbReference type="SUPFAM" id="SSF53383">
    <property type="entry name" value="PLP-dependent transferases"/>
    <property type="match status" value="1"/>
</dbReference>
<evidence type="ECO:0000256" key="5">
    <source>
        <dbReference type="ARBA" id="ARBA00023163"/>
    </source>
</evidence>
<evidence type="ECO:0000256" key="6">
    <source>
        <dbReference type="SAM" id="MobiDB-lite"/>
    </source>
</evidence>
<dbReference type="InterPro" id="IPR004839">
    <property type="entry name" value="Aminotransferase_I/II_large"/>
</dbReference>
<evidence type="ECO:0000256" key="3">
    <source>
        <dbReference type="ARBA" id="ARBA00023015"/>
    </source>
</evidence>
<comment type="similarity">
    <text evidence="1">In the C-terminal section; belongs to the class-I pyridoxal-phosphate-dependent aminotransferase family.</text>
</comment>
<evidence type="ECO:0000313" key="8">
    <source>
        <dbReference type="EMBL" id="BCJ34983.1"/>
    </source>
</evidence>
<accession>A0A7R7HWK7</accession>
<dbReference type="Gene3D" id="1.10.10.10">
    <property type="entry name" value="Winged helix-like DNA-binding domain superfamily/Winged helix DNA-binding domain"/>
    <property type="match status" value="1"/>
</dbReference>
<dbReference type="RefSeq" id="WP_203961620.1">
    <property type="nucleotide sequence ID" value="NZ_AP023355.1"/>
</dbReference>
<dbReference type="InterPro" id="IPR036388">
    <property type="entry name" value="WH-like_DNA-bd_sf"/>
</dbReference>
<keyword evidence="4" id="KW-0238">DNA-binding</keyword>
<dbReference type="SMART" id="SM00345">
    <property type="entry name" value="HTH_GNTR"/>
    <property type="match status" value="1"/>
</dbReference>
<dbReference type="InterPro" id="IPR000524">
    <property type="entry name" value="Tscrpt_reg_HTH_GntR"/>
</dbReference>
<sequence>MDAVVRTGASALARRLGDWRRTGGSDYVALAVAIRGLIRDGRLALGVRLPAERLLAAELAVSRTTVTAAYRLLRDQGYLRSRRGSGSDTALPEGQRLSTSGLWAPDDEALIDLGCAAPPPPVELAAAARQAAEELAGYASSHGYYPAGLPELRSAIADRFTERGVPTGPAEILVTSGAQQGLDLVLRLLTAPGERILVESPSYPNALTALAAARLRADPIPVTDDGWDLEPVLPALTAGRYRVAYLIPDFHNPTGAVLPEPQRAALIAAAYRGGGLLVADETFAELALTGRPMPPPMAALDRHRRVITVGGMSKSHWGGLRVGWIRATPALIQRLAAVRAGVDMGGAVLDQLAARALLARAGTILPARREMLRAQLDALVGAVREHLPGARFRVPAGGLCLWVELAEPVASALATAAEAYGVRLAPGPRFGAEGTFERYLRLPFARPANELVEAVRRIAAARADLDALRPGRPATPAVVA</sequence>
<dbReference type="Gene3D" id="3.40.640.10">
    <property type="entry name" value="Type I PLP-dependent aspartate aminotransferase-like (Major domain)"/>
    <property type="match status" value="1"/>
</dbReference>
<feature type="domain" description="HTH gntR-type" evidence="7">
    <location>
        <begin position="24"/>
        <end position="92"/>
    </location>
</feature>
<dbReference type="PROSITE" id="PS50949">
    <property type="entry name" value="HTH_GNTR"/>
    <property type="match status" value="1"/>
</dbReference>